<feature type="signal peptide" evidence="1">
    <location>
        <begin position="1"/>
        <end position="25"/>
    </location>
</feature>
<dbReference type="InterPro" id="IPR050490">
    <property type="entry name" value="Bact_solute-bd_prot1"/>
</dbReference>
<dbReference type="Gene3D" id="3.40.190.10">
    <property type="entry name" value="Periplasmic binding protein-like II"/>
    <property type="match status" value="2"/>
</dbReference>
<dbReference type="PANTHER" id="PTHR43649:SF12">
    <property type="entry name" value="DIACETYLCHITOBIOSE BINDING PROTEIN DASA"/>
    <property type="match status" value="1"/>
</dbReference>
<keyword evidence="1" id="KW-0732">Signal</keyword>
<accession>A0A927CSL3</accession>
<evidence type="ECO:0000313" key="3">
    <source>
        <dbReference type="Proteomes" id="UP000632125"/>
    </source>
</evidence>
<dbReference type="PANTHER" id="PTHR43649">
    <property type="entry name" value="ARABINOSE-BINDING PROTEIN-RELATED"/>
    <property type="match status" value="1"/>
</dbReference>
<dbReference type="AlphaFoldDB" id="A0A927CSL3"/>
<name>A0A927CSL3_9BACL</name>
<gene>
    <name evidence="2" type="ORF">IDH41_19895</name>
</gene>
<dbReference type="Proteomes" id="UP000632125">
    <property type="component" value="Unassembled WGS sequence"/>
</dbReference>
<proteinExistence type="predicted"/>
<comment type="caution">
    <text evidence="2">The sequence shown here is derived from an EMBL/GenBank/DDBJ whole genome shotgun (WGS) entry which is preliminary data.</text>
</comment>
<dbReference type="CDD" id="cd13581">
    <property type="entry name" value="PBP2_AlgQ_like_2"/>
    <property type="match status" value="1"/>
</dbReference>
<evidence type="ECO:0000256" key="1">
    <source>
        <dbReference type="SAM" id="SignalP"/>
    </source>
</evidence>
<dbReference type="SUPFAM" id="SSF53850">
    <property type="entry name" value="Periplasmic binding protein-like II"/>
    <property type="match status" value="1"/>
</dbReference>
<evidence type="ECO:0000313" key="2">
    <source>
        <dbReference type="EMBL" id="MBD2870850.1"/>
    </source>
</evidence>
<sequence>MNKSLLQIIGLLLAAVLILSACSGAATENNANSSSGSGAAGKDAASGKQVELSVFAPQEAGIENMDVNKFSKHIEEKLHIKFKWETTPGNAFGDKKQLLLASGDYPALILNAGATKADQIKYGQQGTFIPLNDLIEQYAPNIKQAMEEIPNLKESMTAPDGNIYALPRINECLHCTYFQRVWINKAWLDKLGLDMPTTTDEFYKVLKAFKEQDPNGNGKADEVPYSTSSDGTWGGGVDTFLMNAFIYNDAGRYLSVNEGKVAYSAAQPEWKEGLKYLNKLFTEGLIDKGAFTQNADAVKQLANKPDPSVGVIGYANIGSAFLLNDENPRHKDYVVLPPLKGPNGVQLAGYAKGFGGGEFVITNKAAEEEKIAAIRLADYLFSEEGTVMTTWGFEGKGWKNAEEGQVDYNGNPAKYDVITKAPSASGEVTLDETWWQLGTMKMLNSIREAFVAPEDPLSAGDGARDYRFWLAAKQYEPFAKPEAVYPSDVFFKPEDALTISQIEKTLTDYVKSSMAQFITSNKDIDKDWDSYMEGFKGLQLEQYLKIHQDALDQ</sequence>
<dbReference type="EMBL" id="JACXIY010000024">
    <property type="protein sequence ID" value="MBD2870850.1"/>
    <property type="molecule type" value="Genomic_DNA"/>
</dbReference>
<protein>
    <submittedName>
        <fullName evidence="2">ABC transporter substrate-binding protein</fullName>
    </submittedName>
</protein>
<reference evidence="2" key="1">
    <citation type="submission" date="2020-09" db="EMBL/GenBank/DDBJ databases">
        <title>A novel bacterium of genus Paenibacillus, isolated from South China Sea.</title>
        <authorList>
            <person name="Huang H."/>
            <person name="Mo K."/>
            <person name="Hu Y."/>
        </authorList>
    </citation>
    <scope>NUCLEOTIDE SEQUENCE</scope>
    <source>
        <strain evidence="2">IB182493</strain>
    </source>
</reference>
<organism evidence="2 3">
    <name type="scientific">Paenibacillus arenilitoris</name>
    <dbReference type="NCBI Taxonomy" id="2772299"/>
    <lineage>
        <taxon>Bacteria</taxon>
        <taxon>Bacillati</taxon>
        <taxon>Bacillota</taxon>
        <taxon>Bacilli</taxon>
        <taxon>Bacillales</taxon>
        <taxon>Paenibacillaceae</taxon>
        <taxon>Paenibacillus</taxon>
    </lineage>
</organism>
<dbReference type="RefSeq" id="WP_190864119.1">
    <property type="nucleotide sequence ID" value="NZ_JACXIY010000024.1"/>
</dbReference>
<dbReference type="PROSITE" id="PS51257">
    <property type="entry name" value="PROKAR_LIPOPROTEIN"/>
    <property type="match status" value="1"/>
</dbReference>
<keyword evidence="3" id="KW-1185">Reference proteome</keyword>
<feature type="chain" id="PRO_5038002695" evidence="1">
    <location>
        <begin position="26"/>
        <end position="553"/>
    </location>
</feature>